<evidence type="ECO:0000256" key="10">
    <source>
        <dbReference type="ARBA" id="ARBA00023172"/>
    </source>
</evidence>
<evidence type="ECO:0000313" key="14">
    <source>
        <dbReference type="EMBL" id="KAK3514011.1"/>
    </source>
</evidence>
<dbReference type="InterPro" id="IPR041588">
    <property type="entry name" value="Integrase_H2C2"/>
</dbReference>
<keyword evidence="15" id="KW-1185">Reference proteome</keyword>
<evidence type="ECO:0000256" key="11">
    <source>
        <dbReference type="ARBA" id="ARBA00039658"/>
    </source>
</evidence>
<evidence type="ECO:0000313" key="15">
    <source>
        <dbReference type="Proteomes" id="UP001274896"/>
    </source>
</evidence>
<protein>
    <recommendedName>
        <fullName evidence="11">Gypsy retrotransposon integrase-like protein 1</fullName>
    </recommendedName>
</protein>
<evidence type="ECO:0000256" key="4">
    <source>
        <dbReference type="ARBA" id="ARBA00022801"/>
    </source>
</evidence>
<keyword evidence="1" id="KW-0645">Protease</keyword>
<dbReference type="Pfam" id="PF24626">
    <property type="entry name" value="SH3_Tf2-1"/>
    <property type="match status" value="1"/>
</dbReference>
<accession>A0AAE0Q5D6</accession>
<evidence type="ECO:0000256" key="5">
    <source>
        <dbReference type="ARBA" id="ARBA00022842"/>
    </source>
</evidence>
<name>A0AAE0Q5D6_9TELE</name>
<dbReference type="GO" id="GO:0004190">
    <property type="term" value="F:aspartic-type endopeptidase activity"/>
    <property type="evidence" value="ECO:0007669"/>
    <property type="project" value="UniProtKB-KW"/>
</dbReference>
<evidence type="ECO:0000256" key="7">
    <source>
        <dbReference type="ARBA" id="ARBA00022918"/>
    </source>
</evidence>
<dbReference type="Gene3D" id="1.10.340.70">
    <property type="match status" value="1"/>
</dbReference>
<feature type="domain" description="Tf2-1-like SH3-like" evidence="13">
    <location>
        <begin position="224"/>
        <end position="283"/>
    </location>
</feature>
<gene>
    <name evidence="14" type="ORF">QTP70_001292</name>
</gene>
<evidence type="ECO:0000259" key="12">
    <source>
        <dbReference type="Pfam" id="PF17921"/>
    </source>
</evidence>
<evidence type="ECO:0000256" key="9">
    <source>
        <dbReference type="ARBA" id="ARBA00023125"/>
    </source>
</evidence>
<dbReference type="GO" id="GO:0003887">
    <property type="term" value="F:DNA-directed DNA polymerase activity"/>
    <property type="evidence" value="ECO:0007669"/>
    <property type="project" value="UniProtKB-KW"/>
</dbReference>
<keyword evidence="2" id="KW-0479">Metal-binding</keyword>
<dbReference type="PANTHER" id="PTHR37984:SF15">
    <property type="entry name" value="INTEGRASE CATALYTIC DOMAIN-CONTAINING PROTEIN"/>
    <property type="match status" value="1"/>
</dbReference>
<dbReference type="GO" id="GO:0003677">
    <property type="term" value="F:DNA binding"/>
    <property type="evidence" value="ECO:0007669"/>
    <property type="project" value="UniProtKB-KW"/>
</dbReference>
<dbReference type="GO" id="GO:0006310">
    <property type="term" value="P:DNA recombination"/>
    <property type="evidence" value="ECO:0007669"/>
    <property type="project" value="UniProtKB-KW"/>
</dbReference>
<reference evidence="14" key="1">
    <citation type="submission" date="2023-06" db="EMBL/GenBank/DDBJ databases">
        <title>Male Hemibagrus guttatus genome.</title>
        <authorList>
            <person name="Bian C."/>
        </authorList>
    </citation>
    <scope>NUCLEOTIDE SEQUENCE</scope>
    <source>
        <strain evidence="14">Male_cb2023</strain>
        <tissue evidence="14">Muscle</tissue>
    </source>
</reference>
<keyword evidence="8" id="KW-0808">Transferase</keyword>
<sequence>MQWVHEVPSSGHPGIRHTTAPVQNRFWRPSLSRDVENYVEPCATCAQARMSRQLPTGLLEPLPIPRQPWSHMAMDFVNDLPSSSGFNTILVVTDSPRPASWYQLVPVLQGLPAGTSEGPTHSLGNSHDPVQPGFLHLWAPGGHCFRQGSPVHVLDLESILHSPGNHCQPQFRISSTVGQMERLNQEIGRQEVWEGAHVCLQRAIWRQRIQGDCHRFPHPRFQVGQWVWLSAQNLRLKLACHKLSPCFIGPFLMVRQVNLVTYHLQLPPSYHISPTFHVSLLKLAHSHQDDAPPHNDPPPPLDIDGALAYRVDSILNSRCHQNRL</sequence>
<dbReference type="Proteomes" id="UP001274896">
    <property type="component" value="Unassembled WGS sequence"/>
</dbReference>
<dbReference type="PANTHER" id="PTHR37984">
    <property type="entry name" value="PROTEIN CBG26694"/>
    <property type="match status" value="1"/>
</dbReference>
<dbReference type="GO" id="GO:0046872">
    <property type="term" value="F:metal ion binding"/>
    <property type="evidence" value="ECO:0007669"/>
    <property type="project" value="UniProtKB-KW"/>
</dbReference>
<dbReference type="Pfam" id="PF17921">
    <property type="entry name" value="Integrase_H2C2"/>
    <property type="match status" value="1"/>
</dbReference>
<evidence type="ECO:0000256" key="2">
    <source>
        <dbReference type="ARBA" id="ARBA00022723"/>
    </source>
</evidence>
<evidence type="ECO:0000256" key="6">
    <source>
        <dbReference type="ARBA" id="ARBA00022908"/>
    </source>
</evidence>
<keyword evidence="8" id="KW-0548">Nucleotidyltransferase</keyword>
<dbReference type="InterPro" id="IPR050951">
    <property type="entry name" value="Retrovirus_Pol_polyprotein"/>
</dbReference>
<evidence type="ECO:0000256" key="3">
    <source>
        <dbReference type="ARBA" id="ARBA00022750"/>
    </source>
</evidence>
<keyword evidence="4" id="KW-0378">Hydrolase</keyword>
<dbReference type="GO" id="GO:0015074">
    <property type="term" value="P:DNA integration"/>
    <property type="evidence" value="ECO:0007669"/>
    <property type="project" value="UniProtKB-KW"/>
</dbReference>
<dbReference type="GO" id="GO:0006508">
    <property type="term" value="P:proteolysis"/>
    <property type="evidence" value="ECO:0007669"/>
    <property type="project" value="UniProtKB-KW"/>
</dbReference>
<evidence type="ECO:0000256" key="1">
    <source>
        <dbReference type="ARBA" id="ARBA00022670"/>
    </source>
</evidence>
<dbReference type="InterPro" id="IPR056924">
    <property type="entry name" value="SH3_Tf2-1"/>
</dbReference>
<keyword evidence="7" id="KW-0695">RNA-directed DNA polymerase</keyword>
<proteinExistence type="predicted"/>
<evidence type="ECO:0000259" key="13">
    <source>
        <dbReference type="Pfam" id="PF24626"/>
    </source>
</evidence>
<dbReference type="AlphaFoldDB" id="A0AAE0Q5D6"/>
<keyword evidence="5" id="KW-0460">Magnesium</keyword>
<evidence type="ECO:0000256" key="8">
    <source>
        <dbReference type="ARBA" id="ARBA00022932"/>
    </source>
</evidence>
<dbReference type="EMBL" id="JAUCMX010000021">
    <property type="protein sequence ID" value="KAK3514011.1"/>
    <property type="molecule type" value="Genomic_DNA"/>
</dbReference>
<keyword evidence="10" id="KW-0233">DNA recombination</keyword>
<feature type="domain" description="Integrase zinc-binding" evidence="12">
    <location>
        <begin position="2"/>
        <end position="49"/>
    </location>
</feature>
<keyword evidence="8" id="KW-0239">DNA-directed DNA polymerase</keyword>
<keyword evidence="3" id="KW-0064">Aspartyl protease</keyword>
<organism evidence="14 15">
    <name type="scientific">Hemibagrus guttatus</name>
    <dbReference type="NCBI Taxonomy" id="175788"/>
    <lineage>
        <taxon>Eukaryota</taxon>
        <taxon>Metazoa</taxon>
        <taxon>Chordata</taxon>
        <taxon>Craniata</taxon>
        <taxon>Vertebrata</taxon>
        <taxon>Euteleostomi</taxon>
        <taxon>Actinopterygii</taxon>
        <taxon>Neopterygii</taxon>
        <taxon>Teleostei</taxon>
        <taxon>Ostariophysi</taxon>
        <taxon>Siluriformes</taxon>
        <taxon>Bagridae</taxon>
        <taxon>Hemibagrus</taxon>
    </lineage>
</organism>
<comment type="caution">
    <text evidence="14">The sequence shown here is derived from an EMBL/GenBank/DDBJ whole genome shotgun (WGS) entry which is preliminary data.</text>
</comment>
<keyword evidence="6" id="KW-0229">DNA integration</keyword>
<dbReference type="GO" id="GO:0003964">
    <property type="term" value="F:RNA-directed DNA polymerase activity"/>
    <property type="evidence" value="ECO:0007669"/>
    <property type="project" value="UniProtKB-KW"/>
</dbReference>
<keyword evidence="9" id="KW-0238">DNA-binding</keyword>